<dbReference type="GO" id="GO:0003677">
    <property type="term" value="F:DNA binding"/>
    <property type="evidence" value="ECO:0007669"/>
    <property type="project" value="UniProtKB-KW"/>
</dbReference>
<comment type="similarity">
    <text evidence="1">Belongs to the 'phage' integrase family.</text>
</comment>
<evidence type="ECO:0000256" key="5">
    <source>
        <dbReference type="SAM" id="MobiDB-lite"/>
    </source>
</evidence>
<dbReference type="Proteomes" id="UP000218332">
    <property type="component" value="Unassembled WGS sequence"/>
</dbReference>
<dbReference type="InterPro" id="IPR010998">
    <property type="entry name" value="Integrase_recombinase_N"/>
</dbReference>
<dbReference type="PANTHER" id="PTHR30349">
    <property type="entry name" value="PHAGE INTEGRASE-RELATED"/>
    <property type="match status" value="1"/>
</dbReference>
<evidence type="ECO:0008006" key="8">
    <source>
        <dbReference type="Google" id="ProtNLM"/>
    </source>
</evidence>
<feature type="region of interest" description="Disordered" evidence="5">
    <location>
        <begin position="1"/>
        <end position="22"/>
    </location>
</feature>
<dbReference type="Gene3D" id="1.10.443.10">
    <property type="entry name" value="Intergrase catalytic core"/>
    <property type="match status" value="1"/>
</dbReference>
<dbReference type="SUPFAM" id="SSF56349">
    <property type="entry name" value="DNA breaking-rejoining enzymes"/>
    <property type="match status" value="1"/>
</dbReference>
<evidence type="ECO:0000313" key="7">
    <source>
        <dbReference type="Proteomes" id="UP000218332"/>
    </source>
</evidence>
<dbReference type="InterPro" id="IPR050090">
    <property type="entry name" value="Tyrosine_recombinase_XerCD"/>
</dbReference>
<name>A0A2A2HZY3_9GAMM</name>
<organism evidence="6 7">
    <name type="scientific">Tamilnaduibacter salinus</name>
    <dbReference type="NCBI Taxonomy" id="1484056"/>
    <lineage>
        <taxon>Bacteria</taxon>
        <taxon>Pseudomonadati</taxon>
        <taxon>Pseudomonadota</taxon>
        <taxon>Gammaproteobacteria</taxon>
        <taxon>Pseudomonadales</taxon>
        <taxon>Marinobacteraceae</taxon>
        <taxon>Tamilnaduibacter</taxon>
    </lineage>
</organism>
<gene>
    <name evidence="6" type="ORF">CF392_16170</name>
</gene>
<comment type="caution">
    <text evidence="6">The sequence shown here is derived from an EMBL/GenBank/DDBJ whole genome shotgun (WGS) entry which is preliminary data.</text>
</comment>
<dbReference type="EMBL" id="NMPM01000173">
    <property type="protein sequence ID" value="PAV24455.1"/>
    <property type="molecule type" value="Genomic_DNA"/>
</dbReference>
<feature type="non-terminal residue" evidence="6">
    <location>
        <position position="1"/>
    </location>
</feature>
<evidence type="ECO:0000313" key="6">
    <source>
        <dbReference type="EMBL" id="PAV24455.1"/>
    </source>
</evidence>
<sequence length="267" mass="30531">FREQSQSKAQKPLSTERQPRGMTITEAWDAYVAKLAREEDDKTARDRSNDYRASVMELAEYLGNPSINDITPDQLRQYRDFLFSLPSRPPKTVKELPILQRPEKAIELDLNTVSGATVRNRMIHCSALFSAAMDIPGSGLEANPMEFVRLPSRQSKKSKGERPDFEPDELAVVFGGEWFTEEDHPLRDKHGAAGIWLPLVLYYTGARREEIAGMNARDVRQIQGQWIFDIRPDGKDRTVKNEQSIRAVPIHPDLLPMEHQSLALLWY</sequence>
<evidence type="ECO:0000256" key="1">
    <source>
        <dbReference type="ARBA" id="ARBA00008857"/>
    </source>
</evidence>
<keyword evidence="7" id="KW-1185">Reference proteome</keyword>
<reference evidence="6 7" key="1">
    <citation type="submission" date="2017-07" db="EMBL/GenBank/DDBJ databases">
        <title>Tamlnaduibacter salinus (Mi-7) genome sequencing.</title>
        <authorList>
            <person name="Verma A."/>
            <person name="Krishnamurthi S."/>
        </authorList>
    </citation>
    <scope>NUCLEOTIDE SEQUENCE [LARGE SCALE GENOMIC DNA]</scope>
    <source>
        <strain evidence="6 7">Mi-7</strain>
    </source>
</reference>
<keyword evidence="4" id="KW-0233">DNA recombination</keyword>
<evidence type="ECO:0000256" key="3">
    <source>
        <dbReference type="ARBA" id="ARBA00023125"/>
    </source>
</evidence>
<dbReference type="GO" id="GO:0015074">
    <property type="term" value="P:DNA integration"/>
    <property type="evidence" value="ECO:0007669"/>
    <property type="project" value="UniProtKB-KW"/>
</dbReference>
<dbReference type="AlphaFoldDB" id="A0A2A2HZY3"/>
<dbReference type="InterPro" id="IPR011010">
    <property type="entry name" value="DNA_brk_join_enz"/>
</dbReference>
<keyword evidence="2" id="KW-0229">DNA integration</keyword>
<dbReference type="InterPro" id="IPR013762">
    <property type="entry name" value="Integrase-like_cat_sf"/>
</dbReference>
<dbReference type="GO" id="GO:0006310">
    <property type="term" value="P:DNA recombination"/>
    <property type="evidence" value="ECO:0007669"/>
    <property type="project" value="UniProtKB-KW"/>
</dbReference>
<accession>A0A2A2HZY3</accession>
<protein>
    <recommendedName>
        <fullName evidence="8">Core-binding (CB) domain-containing protein</fullName>
    </recommendedName>
</protein>
<evidence type="ECO:0000256" key="2">
    <source>
        <dbReference type="ARBA" id="ARBA00022908"/>
    </source>
</evidence>
<keyword evidence="3" id="KW-0238">DNA-binding</keyword>
<dbReference type="PANTHER" id="PTHR30349:SF41">
    <property type="entry name" value="INTEGRASE_RECOMBINASE PROTEIN MJ0367-RELATED"/>
    <property type="match status" value="1"/>
</dbReference>
<dbReference type="Gene3D" id="1.10.150.130">
    <property type="match status" value="1"/>
</dbReference>
<dbReference type="RefSeq" id="WP_228151325.1">
    <property type="nucleotide sequence ID" value="NZ_NMPM01000173.1"/>
</dbReference>
<feature type="compositionally biased region" description="Polar residues" evidence="5">
    <location>
        <begin position="1"/>
        <end position="16"/>
    </location>
</feature>
<proteinExistence type="inferred from homology"/>
<evidence type="ECO:0000256" key="4">
    <source>
        <dbReference type="ARBA" id="ARBA00023172"/>
    </source>
</evidence>